<dbReference type="SUPFAM" id="SSF53850">
    <property type="entry name" value="Periplasmic binding protein-like II"/>
    <property type="match status" value="1"/>
</dbReference>
<keyword evidence="3" id="KW-0238">DNA-binding</keyword>
<dbReference type="Pfam" id="PF03466">
    <property type="entry name" value="LysR_substrate"/>
    <property type="match status" value="1"/>
</dbReference>
<reference evidence="6" key="1">
    <citation type="submission" date="2023-04" db="EMBL/GenBank/DDBJ databases">
        <title>Sphingomonas sp. MAHUQ-71 isolated from rice field.</title>
        <authorList>
            <person name="Huq M.A."/>
        </authorList>
    </citation>
    <scope>NUCLEOTIDE SEQUENCE</scope>
    <source>
        <strain evidence="6">MAHUQ-71</strain>
    </source>
</reference>
<proteinExistence type="inferred from homology"/>
<sequence length="301" mass="33633">MHLRQLLQFEAILREGSIQGASRKLNISQPALTKSLMRLEEELGVPLFVRESRGTRPTLYADALRDFANSARVGHEQSVRQIKALKSGAMGTVSILAAPLIGDRLFSSLVTQVRALQPDLLLSFTEQSGNLYESLVEGRHDFLVATINENVDLMDLNGQRLFDDQFLIACAPGHPVEKMDRRNIAALLDYHWIFPTSSYYLRRKIEQMFQSADVPLPSPVAEIASVSVIKSVVETSDYITLIGRSAIYNELRDGRLSSVELDLPIMQRPVGMIWRRNHGLSVAASIVMKTLLSIARNSETD</sequence>
<protein>
    <submittedName>
        <fullName evidence="6">LysR family transcriptional regulator</fullName>
    </submittedName>
</protein>
<dbReference type="InterPro" id="IPR036390">
    <property type="entry name" value="WH_DNA-bd_sf"/>
</dbReference>
<evidence type="ECO:0000259" key="5">
    <source>
        <dbReference type="PROSITE" id="PS50931"/>
    </source>
</evidence>
<dbReference type="Pfam" id="PF00126">
    <property type="entry name" value="HTH_1"/>
    <property type="match status" value="1"/>
</dbReference>
<dbReference type="InterPro" id="IPR005119">
    <property type="entry name" value="LysR_subst-bd"/>
</dbReference>
<organism evidence="6 7">
    <name type="scientific">Sphingomonas oryzagri</name>
    <dbReference type="NCBI Taxonomy" id="3042314"/>
    <lineage>
        <taxon>Bacteria</taxon>
        <taxon>Pseudomonadati</taxon>
        <taxon>Pseudomonadota</taxon>
        <taxon>Alphaproteobacteria</taxon>
        <taxon>Sphingomonadales</taxon>
        <taxon>Sphingomonadaceae</taxon>
        <taxon>Sphingomonas</taxon>
    </lineage>
</organism>
<dbReference type="PRINTS" id="PR00039">
    <property type="entry name" value="HTHLYSR"/>
</dbReference>
<evidence type="ECO:0000256" key="1">
    <source>
        <dbReference type="ARBA" id="ARBA00009437"/>
    </source>
</evidence>
<dbReference type="SUPFAM" id="SSF46785">
    <property type="entry name" value="Winged helix' DNA-binding domain"/>
    <property type="match status" value="1"/>
</dbReference>
<dbReference type="EMBL" id="JARYGZ010000001">
    <property type="protein sequence ID" value="MDH7637736.1"/>
    <property type="molecule type" value="Genomic_DNA"/>
</dbReference>
<dbReference type="PANTHER" id="PTHR30419:SF8">
    <property type="entry name" value="NITROGEN ASSIMILATION TRANSCRIPTIONAL ACTIVATOR-RELATED"/>
    <property type="match status" value="1"/>
</dbReference>
<dbReference type="Proteomes" id="UP001160625">
    <property type="component" value="Unassembled WGS sequence"/>
</dbReference>
<keyword evidence="7" id="KW-1185">Reference proteome</keyword>
<accession>A0ABT6MY80</accession>
<keyword evidence="4" id="KW-0804">Transcription</keyword>
<dbReference type="PROSITE" id="PS50931">
    <property type="entry name" value="HTH_LYSR"/>
    <property type="match status" value="1"/>
</dbReference>
<dbReference type="InterPro" id="IPR000847">
    <property type="entry name" value="LysR_HTH_N"/>
</dbReference>
<dbReference type="PANTHER" id="PTHR30419">
    <property type="entry name" value="HTH-TYPE TRANSCRIPTIONAL REGULATOR YBHD"/>
    <property type="match status" value="1"/>
</dbReference>
<evidence type="ECO:0000256" key="4">
    <source>
        <dbReference type="ARBA" id="ARBA00023163"/>
    </source>
</evidence>
<evidence type="ECO:0000256" key="2">
    <source>
        <dbReference type="ARBA" id="ARBA00023015"/>
    </source>
</evidence>
<feature type="domain" description="HTH lysR-type" evidence="5">
    <location>
        <begin position="1"/>
        <end position="58"/>
    </location>
</feature>
<name>A0ABT6MY80_9SPHN</name>
<evidence type="ECO:0000256" key="3">
    <source>
        <dbReference type="ARBA" id="ARBA00023125"/>
    </source>
</evidence>
<evidence type="ECO:0000313" key="6">
    <source>
        <dbReference type="EMBL" id="MDH7637736.1"/>
    </source>
</evidence>
<dbReference type="InterPro" id="IPR036388">
    <property type="entry name" value="WH-like_DNA-bd_sf"/>
</dbReference>
<keyword evidence="2" id="KW-0805">Transcription regulation</keyword>
<dbReference type="Gene3D" id="1.10.10.10">
    <property type="entry name" value="Winged helix-like DNA-binding domain superfamily/Winged helix DNA-binding domain"/>
    <property type="match status" value="1"/>
</dbReference>
<comment type="caution">
    <text evidence="6">The sequence shown here is derived from an EMBL/GenBank/DDBJ whole genome shotgun (WGS) entry which is preliminary data.</text>
</comment>
<evidence type="ECO:0000313" key="7">
    <source>
        <dbReference type="Proteomes" id="UP001160625"/>
    </source>
</evidence>
<gene>
    <name evidence="6" type="ORF">QGN17_03235</name>
</gene>
<comment type="similarity">
    <text evidence="1">Belongs to the LysR transcriptional regulatory family.</text>
</comment>
<dbReference type="RefSeq" id="WP_281043078.1">
    <property type="nucleotide sequence ID" value="NZ_JARYGZ010000001.1"/>
</dbReference>
<dbReference type="InterPro" id="IPR050950">
    <property type="entry name" value="HTH-type_LysR_regulators"/>
</dbReference>
<dbReference type="Gene3D" id="3.40.190.10">
    <property type="entry name" value="Periplasmic binding protein-like II"/>
    <property type="match status" value="2"/>
</dbReference>